<name>A0A9Q1BDD3_HOLLE</name>
<proteinExistence type="predicted"/>
<dbReference type="AlphaFoldDB" id="A0A9Q1BDD3"/>
<evidence type="ECO:0000313" key="2">
    <source>
        <dbReference type="Proteomes" id="UP001152320"/>
    </source>
</evidence>
<reference evidence="1" key="1">
    <citation type="submission" date="2021-10" db="EMBL/GenBank/DDBJ databases">
        <title>Tropical sea cucumber genome reveals ecological adaptation and Cuvierian tubules defense mechanism.</title>
        <authorList>
            <person name="Chen T."/>
        </authorList>
    </citation>
    <scope>NUCLEOTIDE SEQUENCE</scope>
    <source>
        <strain evidence="1">Nanhai2018</strain>
        <tissue evidence="1">Muscle</tissue>
    </source>
</reference>
<sequence length="279" mass="30432">MGSGSQVTLLAESFFQTLKRELHPLTDLIVRHGGGGSLPYQGWTNINLGFSAQFSGTNEAFETVALVVPDGRDSDRCPLIVGTNTGIFKQCHAECKRVGGERYLSSLAISAKCRAAYMRLDAVDKLGPNGQVGFARLRRNDKLFIPAGATKEATVVMHHRCTVDQLVLIDMPDRSLPSPLYVHFHVRTLPGATFCKVKVTVTNPGHEDITLRPGSIVAEVGVPEWCRDPVSDSLSGSLKGSAEGKQGTTWTESEFNLFAQLPFKWGPIGPEWKRSCYGL</sequence>
<organism evidence="1 2">
    <name type="scientific">Holothuria leucospilota</name>
    <name type="common">Black long sea cucumber</name>
    <name type="synonym">Mertensiothuria leucospilota</name>
    <dbReference type="NCBI Taxonomy" id="206669"/>
    <lineage>
        <taxon>Eukaryota</taxon>
        <taxon>Metazoa</taxon>
        <taxon>Echinodermata</taxon>
        <taxon>Eleutherozoa</taxon>
        <taxon>Echinozoa</taxon>
        <taxon>Holothuroidea</taxon>
        <taxon>Aspidochirotacea</taxon>
        <taxon>Aspidochirotida</taxon>
        <taxon>Holothuriidae</taxon>
        <taxon>Holothuria</taxon>
    </lineage>
</organism>
<dbReference type="EMBL" id="JAIZAY010000019">
    <property type="protein sequence ID" value="KAJ8023571.1"/>
    <property type="molecule type" value="Genomic_DNA"/>
</dbReference>
<evidence type="ECO:0000313" key="1">
    <source>
        <dbReference type="EMBL" id="KAJ8023571.1"/>
    </source>
</evidence>
<comment type="caution">
    <text evidence="1">The sequence shown here is derived from an EMBL/GenBank/DDBJ whole genome shotgun (WGS) entry which is preliminary data.</text>
</comment>
<gene>
    <name evidence="1" type="ORF">HOLleu_36045</name>
</gene>
<keyword evidence="2" id="KW-1185">Reference proteome</keyword>
<accession>A0A9Q1BDD3</accession>
<dbReference type="Proteomes" id="UP001152320">
    <property type="component" value="Chromosome 19"/>
</dbReference>
<dbReference type="OrthoDB" id="10597311at2759"/>
<protein>
    <submittedName>
        <fullName evidence="1">Uncharacterized protein</fullName>
    </submittedName>
</protein>